<dbReference type="InterPro" id="IPR033379">
    <property type="entry name" value="Acid_Pase_AS"/>
</dbReference>
<dbReference type="GO" id="GO:0050308">
    <property type="term" value="F:sugar-phosphatase activity"/>
    <property type="evidence" value="ECO:0007669"/>
    <property type="project" value="TreeGrafter"/>
</dbReference>
<keyword evidence="5" id="KW-1185">Reference proteome</keyword>
<protein>
    <submittedName>
        <fullName evidence="4">Histidine-type phosphatase</fullName>
    </submittedName>
</protein>
<comment type="similarity">
    <text evidence="1">Belongs to the histidine acid phosphatase family.</text>
</comment>
<dbReference type="InterPro" id="IPR029033">
    <property type="entry name" value="His_PPase_superfam"/>
</dbReference>
<keyword evidence="3" id="KW-0732">Signal</keyword>
<evidence type="ECO:0000313" key="4">
    <source>
        <dbReference type="EMBL" id="MBB2177531.1"/>
    </source>
</evidence>
<dbReference type="RefSeq" id="WP_182944865.1">
    <property type="nucleotide sequence ID" value="NZ_JABEQH010000032.1"/>
</dbReference>
<accession>A0A7W4JAA8</accession>
<dbReference type="GO" id="GO:0030288">
    <property type="term" value="C:outer membrane-bounded periplasmic space"/>
    <property type="evidence" value="ECO:0007669"/>
    <property type="project" value="TreeGrafter"/>
</dbReference>
<dbReference type="Pfam" id="PF00328">
    <property type="entry name" value="His_Phos_2"/>
    <property type="match status" value="1"/>
</dbReference>
<dbReference type="InterPro" id="IPR050645">
    <property type="entry name" value="Histidine_acid_phosphatase"/>
</dbReference>
<dbReference type="PANTHER" id="PTHR11567:SF110">
    <property type="entry name" value="2-PHOSPHOXYLOSE PHOSPHATASE 1"/>
    <property type="match status" value="1"/>
</dbReference>
<dbReference type="Gene3D" id="3.40.50.1240">
    <property type="entry name" value="Phosphoglycerate mutase-like"/>
    <property type="match status" value="2"/>
</dbReference>
<evidence type="ECO:0000256" key="1">
    <source>
        <dbReference type="ARBA" id="ARBA00005375"/>
    </source>
</evidence>
<sequence length="423" mass="44679">MRLSSLLCLTLVVGGTMSGGLSAARCRTTAAQPVLEKVVLVSRHGIRSPTQPVERLREETGRDWAAWPVPPGQLTDHGRADLALMGGFLARHYQAAGLLPTAGCPRKEEVVVWGDSADDRTRQSGEIMARALAGGCPTISRSLPAGRHDPMFNAVAAGAATLNRAEIMRELSVVRQHDAEGAATVRQALSTLQAVIAPDGCASGGPCLTAASGVDWTHGAPRLSAGLALAATSAENLLLEYLQGMPDDAIAWGRRDVPALLDDIMPAHAHASDMLRRLPAIAYPRGRVLASAILDSLGGKPVALPDGTVIGGDARVVMFAGHDTTLDMLATIFGLDWYFADQPDRTAPDTTLGFELWRRPDGAPVIKAVIFHQSLAELRNALPLENAGRGMDLRIASCARQVECPLATLEKEVRAGIAAHPPA</sequence>
<dbReference type="InterPro" id="IPR000560">
    <property type="entry name" value="His_Pase_clade-2"/>
</dbReference>
<evidence type="ECO:0000313" key="5">
    <source>
        <dbReference type="Proteomes" id="UP000561066"/>
    </source>
</evidence>
<gene>
    <name evidence="4" type="ORF">HLH21_16640</name>
</gene>
<dbReference type="CDD" id="cd07061">
    <property type="entry name" value="HP_HAP_like"/>
    <property type="match status" value="1"/>
</dbReference>
<proteinExistence type="inferred from homology"/>
<dbReference type="PROSITE" id="PS00616">
    <property type="entry name" value="HIS_ACID_PHOSPHAT_1"/>
    <property type="match status" value="1"/>
</dbReference>
<reference evidence="4 5" key="1">
    <citation type="submission" date="2020-04" db="EMBL/GenBank/DDBJ databases">
        <title>Description of novel Gluconacetobacter.</title>
        <authorList>
            <person name="Sombolestani A."/>
        </authorList>
    </citation>
    <scope>NUCLEOTIDE SEQUENCE [LARGE SCALE GENOMIC DNA]</scope>
    <source>
        <strain evidence="4 5">LMG 21312</strain>
    </source>
</reference>
<organism evidence="4 5">
    <name type="scientific">Gluconacetobacter johannae</name>
    <dbReference type="NCBI Taxonomy" id="112140"/>
    <lineage>
        <taxon>Bacteria</taxon>
        <taxon>Pseudomonadati</taxon>
        <taxon>Pseudomonadota</taxon>
        <taxon>Alphaproteobacteria</taxon>
        <taxon>Acetobacterales</taxon>
        <taxon>Acetobacteraceae</taxon>
        <taxon>Gluconacetobacter</taxon>
    </lineage>
</organism>
<feature type="chain" id="PRO_5030786963" evidence="3">
    <location>
        <begin position="24"/>
        <end position="423"/>
    </location>
</feature>
<dbReference type="AlphaFoldDB" id="A0A7W4JAA8"/>
<evidence type="ECO:0000256" key="2">
    <source>
        <dbReference type="ARBA" id="ARBA00022801"/>
    </source>
</evidence>
<dbReference type="PANTHER" id="PTHR11567">
    <property type="entry name" value="ACID PHOSPHATASE-RELATED"/>
    <property type="match status" value="1"/>
</dbReference>
<dbReference type="SUPFAM" id="SSF53254">
    <property type="entry name" value="Phosphoglycerate mutase-like"/>
    <property type="match status" value="1"/>
</dbReference>
<keyword evidence="2" id="KW-0378">Hydrolase</keyword>
<dbReference type="Proteomes" id="UP000561066">
    <property type="component" value="Unassembled WGS sequence"/>
</dbReference>
<evidence type="ECO:0000256" key="3">
    <source>
        <dbReference type="SAM" id="SignalP"/>
    </source>
</evidence>
<name>A0A7W4JAA8_9PROT</name>
<feature type="signal peptide" evidence="3">
    <location>
        <begin position="1"/>
        <end position="23"/>
    </location>
</feature>
<dbReference type="EMBL" id="JABEQH010000032">
    <property type="protein sequence ID" value="MBB2177531.1"/>
    <property type="molecule type" value="Genomic_DNA"/>
</dbReference>
<comment type="caution">
    <text evidence="4">The sequence shown here is derived from an EMBL/GenBank/DDBJ whole genome shotgun (WGS) entry which is preliminary data.</text>
</comment>